<dbReference type="RefSeq" id="WP_042312147.1">
    <property type="nucleotide sequence ID" value="NZ_BLYZ01000002.1"/>
</dbReference>
<dbReference type="InterPro" id="IPR043796">
    <property type="entry name" value="ESX-1_EspA/EspE-like"/>
</dbReference>
<dbReference type="Pfam" id="PF18879">
    <property type="entry name" value="EspA_EspE"/>
    <property type="match status" value="1"/>
</dbReference>
<evidence type="ECO:0000313" key="3">
    <source>
        <dbReference type="EMBL" id="VTP05295.1"/>
    </source>
</evidence>
<dbReference type="PANTHER" id="PTHR33088:SF105">
    <property type="entry name" value="ESX-1 SECRETION-ASSOCIATED PROTEIN ESPE"/>
    <property type="match status" value="1"/>
</dbReference>
<name>A0A653F689_MYCKA</name>
<evidence type="ECO:0000259" key="2">
    <source>
        <dbReference type="Pfam" id="PF18879"/>
    </source>
</evidence>
<dbReference type="InterPro" id="IPR044659">
    <property type="entry name" value="PELPK1_2"/>
</dbReference>
<dbReference type="EMBL" id="LR589388">
    <property type="protein sequence ID" value="VTP05295.1"/>
    <property type="molecule type" value="Genomic_DNA"/>
</dbReference>
<protein>
    <submittedName>
        <fullName evidence="3">ESX-1 secretion-associated protein EspA</fullName>
    </submittedName>
</protein>
<feature type="region of interest" description="Disordered" evidence="1">
    <location>
        <begin position="391"/>
        <end position="415"/>
    </location>
</feature>
<sequence>MGSGTELCDKTTKIISGILLSMGSGVPDPGDIFTTGSSLLRQVSDKMELAIPGANWIGASAAAYSSQNLAQQLRTKAMSDIDKLAGNLVSNQARHIRDARKVLSAMITMVNGVRKACKKLEKVPLVGKGLSLALAVPPCGTAMSVVGGALLYLTLTTMNNVMNLKGLLGRLIEMLTALPKFAGLPKLPIPGLPEIAWPPKLPEIPIPGLPSIPGLPEFNWPPTPGAPDFTLPIPGLPEFQWPSMPGFPQFNWPRPGFPIPGFPGLPGLPTIPDVFPGLPGLDDLLSGVGILGRLPTWVEVASLPEFLAGFAGLPSLDFGELLSFAQLPAVGQLTETMNQLAQLASAGGHSSNIVNMAGQQTPMISSLARQSGPPQGILGVDTDNEVRTDAAAGATVERAPIDTASDGTQLERRLA</sequence>
<gene>
    <name evidence="3" type="primary">espA_14</name>
    <name evidence="3" type="ORF">BIN_B_05137</name>
</gene>
<feature type="domain" description="ESX-1 secretion-associated protein EspA/EspE-like" evidence="2">
    <location>
        <begin position="22"/>
        <end position="104"/>
    </location>
</feature>
<accession>A0A653F689</accession>
<organism evidence="3">
    <name type="scientific">Mycobacterium kansasii</name>
    <dbReference type="NCBI Taxonomy" id="1768"/>
    <lineage>
        <taxon>Bacteria</taxon>
        <taxon>Bacillati</taxon>
        <taxon>Actinomycetota</taxon>
        <taxon>Actinomycetes</taxon>
        <taxon>Mycobacteriales</taxon>
        <taxon>Mycobacteriaceae</taxon>
        <taxon>Mycobacterium</taxon>
    </lineage>
</organism>
<dbReference type="GeneID" id="29699663"/>
<reference evidence="3" key="1">
    <citation type="submission" date="2019-05" db="EMBL/GenBank/DDBJ databases">
        <authorList>
            <person name="Naeem R."/>
            <person name="Antony C."/>
            <person name="Guan Q."/>
        </authorList>
    </citation>
    <scope>NUCLEOTIDE SEQUENCE</scope>
    <source>
        <strain evidence="3">3</strain>
    </source>
</reference>
<dbReference type="AlphaFoldDB" id="A0A653F689"/>
<proteinExistence type="predicted"/>
<dbReference type="PANTHER" id="PTHR33088">
    <property type="entry name" value="MUCIN-2"/>
    <property type="match status" value="1"/>
</dbReference>
<evidence type="ECO:0000256" key="1">
    <source>
        <dbReference type="SAM" id="MobiDB-lite"/>
    </source>
</evidence>